<dbReference type="GeneID" id="37036657"/>
<name>A0A316VTV5_9BASI</name>
<proteinExistence type="predicted"/>
<protein>
    <submittedName>
        <fullName evidence="1">Uncharacterized protein</fullName>
    </submittedName>
</protein>
<organism evidence="1 2">
    <name type="scientific">Ceraceosorus guamensis</name>
    <dbReference type="NCBI Taxonomy" id="1522189"/>
    <lineage>
        <taxon>Eukaryota</taxon>
        <taxon>Fungi</taxon>
        <taxon>Dikarya</taxon>
        <taxon>Basidiomycota</taxon>
        <taxon>Ustilaginomycotina</taxon>
        <taxon>Exobasidiomycetes</taxon>
        <taxon>Ceraceosorales</taxon>
        <taxon>Ceraceosoraceae</taxon>
        <taxon>Ceraceosorus</taxon>
    </lineage>
</organism>
<sequence>MVLYVEGDVIEYRPFGGDVKTGKIDKIEAKTGGHVDITYTVNGEKIISCQIIGKTK</sequence>
<accession>A0A316VTV5</accession>
<evidence type="ECO:0000313" key="2">
    <source>
        <dbReference type="Proteomes" id="UP000245783"/>
    </source>
</evidence>
<dbReference type="EMBL" id="KZ819452">
    <property type="protein sequence ID" value="PWN39661.1"/>
    <property type="molecule type" value="Genomic_DNA"/>
</dbReference>
<evidence type="ECO:0000313" key="1">
    <source>
        <dbReference type="EMBL" id="PWN39661.1"/>
    </source>
</evidence>
<gene>
    <name evidence="1" type="ORF">IE81DRAFT_326315</name>
</gene>
<dbReference type="Proteomes" id="UP000245783">
    <property type="component" value="Unassembled WGS sequence"/>
</dbReference>
<dbReference type="OrthoDB" id="3338761at2759"/>
<dbReference type="RefSeq" id="XP_025366821.1">
    <property type="nucleotide sequence ID" value="XM_025514787.1"/>
</dbReference>
<reference evidence="1 2" key="1">
    <citation type="journal article" date="2018" name="Mol. Biol. Evol.">
        <title>Broad Genomic Sampling Reveals a Smut Pathogenic Ancestry of the Fungal Clade Ustilaginomycotina.</title>
        <authorList>
            <person name="Kijpornyongpan T."/>
            <person name="Mondo S.J."/>
            <person name="Barry K."/>
            <person name="Sandor L."/>
            <person name="Lee J."/>
            <person name="Lipzen A."/>
            <person name="Pangilinan J."/>
            <person name="LaButti K."/>
            <person name="Hainaut M."/>
            <person name="Henrissat B."/>
            <person name="Grigoriev I.V."/>
            <person name="Spatafora J.W."/>
            <person name="Aime M.C."/>
        </authorList>
    </citation>
    <scope>NUCLEOTIDE SEQUENCE [LARGE SCALE GENOMIC DNA]</scope>
    <source>
        <strain evidence="1 2">MCA 4658</strain>
    </source>
</reference>
<dbReference type="InParanoid" id="A0A316VTV5"/>
<keyword evidence="2" id="KW-1185">Reference proteome</keyword>
<dbReference type="AlphaFoldDB" id="A0A316VTV5"/>